<evidence type="ECO:0000256" key="5">
    <source>
        <dbReference type="ARBA" id="ARBA00022490"/>
    </source>
</evidence>
<evidence type="ECO:0000313" key="12">
    <source>
        <dbReference type="Proteomes" id="UP001333110"/>
    </source>
</evidence>
<comment type="similarity">
    <text evidence="3">Belongs to the misato family.</text>
</comment>
<dbReference type="AlphaFoldDB" id="A0AAN7MCB7"/>
<sequence length="566" mass="61349">MPGEAVTLQLGHYAGCVGAHWWGLQDAALRSPAEAAELRAAALLRPGRAAGGRETYTPRLVALELKGGVGALRPGGAGPEAPVAWDGEVAAYLECASAGGSAPRDAGRRTEDASSERRGRPSAAVQGTSPAPSRLAVSQEVYSGGSTQVWSDYLNVHLHPKSLYVIHQYMHDGECGCLEAFGQGESLLRDPGCIEELEDRLHFYVEECDYLQGFQVLCDLHNGFSGVGAKVTELLYDEYSGKGILTWGLTPATSNVGESQKNFYRLMNTALGIVHLSSHSSLFCPLSLSGSLGIKPQPPVTFPYINYDASLNYHSSAILAAALDTLTAPYRLGASQASMMHLAETLNFSGRKVVAAWASVPFPALRGYSLPDTLCAYQQDVPWKLLSSSREQKVTCCFAQSVVLRGICKESHISSCPGKQPTSPLHTCESTEQILQHYLHTMFPGAFSTSHVLEQPCNTLPPYPQFFSPLLTRQGFLLDKPPSYSPAAVDSIPVLAALQSSPVLHTLLYSLYKDVQKLNTRRWASFFSAGVEQDEFQEALQELRTLSQCYETGFEADESEEEADSD</sequence>
<name>A0AAN7MCB7_MYCAM</name>
<feature type="compositionally biased region" description="Basic and acidic residues" evidence="8">
    <location>
        <begin position="105"/>
        <end position="119"/>
    </location>
</feature>
<evidence type="ECO:0000256" key="6">
    <source>
        <dbReference type="ARBA" id="ARBA00023128"/>
    </source>
</evidence>
<dbReference type="CDD" id="cd06060">
    <property type="entry name" value="misato"/>
    <property type="match status" value="1"/>
</dbReference>
<evidence type="ECO:0000259" key="9">
    <source>
        <dbReference type="Pfam" id="PF10644"/>
    </source>
</evidence>
<keyword evidence="12" id="KW-1185">Reference proteome</keyword>
<keyword evidence="5" id="KW-0963">Cytoplasm</keyword>
<dbReference type="Pfam" id="PF14881">
    <property type="entry name" value="Tubulin_3"/>
    <property type="match status" value="1"/>
</dbReference>
<dbReference type="InterPro" id="IPR049942">
    <property type="entry name" value="DML1/Misato"/>
</dbReference>
<evidence type="ECO:0000256" key="1">
    <source>
        <dbReference type="ARBA" id="ARBA00004173"/>
    </source>
</evidence>
<dbReference type="Proteomes" id="UP001333110">
    <property type="component" value="Unassembled WGS sequence"/>
</dbReference>
<dbReference type="InterPro" id="IPR019605">
    <property type="entry name" value="Misato_II_tubulin-like"/>
</dbReference>
<evidence type="ECO:0000259" key="10">
    <source>
        <dbReference type="Pfam" id="PF14881"/>
    </source>
</evidence>
<organism evidence="11 12">
    <name type="scientific">Mycteria americana</name>
    <name type="common">Wood stork</name>
    <dbReference type="NCBI Taxonomy" id="33587"/>
    <lineage>
        <taxon>Eukaryota</taxon>
        <taxon>Metazoa</taxon>
        <taxon>Chordata</taxon>
        <taxon>Craniata</taxon>
        <taxon>Vertebrata</taxon>
        <taxon>Euteleostomi</taxon>
        <taxon>Archelosauria</taxon>
        <taxon>Archosauria</taxon>
        <taxon>Dinosauria</taxon>
        <taxon>Saurischia</taxon>
        <taxon>Theropoda</taxon>
        <taxon>Coelurosauria</taxon>
        <taxon>Aves</taxon>
        <taxon>Neognathae</taxon>
        <taxon>Neoaves</taxon>
        <taxon>Aequornithes</taxon>
        <taxon>Ciconiiformes</taxon>
        <taxon>Ciconiidae</taxon>
        <taxon>Mycteria</taxon>
    </lineage>
</organism>
<comment type="caution">
    <text evidence="11">The sequence shown here is derived from an EMBL/GenBank/DDBJ whole genome shotgun (WGS) entry which is preliminary data.</text>
</comment>
<dbReference type="Pfam" id="PF10644">
    <property type="entry name" value="Misat_Tub_SegII"/>
    <property type="match status" value="1"/>
</dbReference>
<dbReference type="PANTHER" id="PTHR13391:SF0">
    <property type="entry name" value="PROTEIN MISATO HOMOLOG 1"/>
    <property type="match status" value="1"/>
</dbReference>
<evidence type="ECO:0000256" key="3">
    <source>
        <dbReference type="ARBA" id="ARBA00008507"/>
    </source>
</evidence>
<comment type="function">
    <text evidence="7">Involved in the regulation of mitochondrial distribution and morphology. Required for mitochondrial fusion and mitochondrial network formation.</text>
</comment>
<dbReference type="Gene3D" id="3.40.50.1440">
    <property type="entry name" value="Tubulin/FtsZ, GTPase domain"/>
    <property type="match status" value="1"/>
</dbReference>
<evidence type="ECO:0000256" key="8">
    <source>
        <dbReference type="SAM" id="MobiDB-lite"/>
    </source>
</evidence>
<feature type="region of interest" description="Disordered" evidence="8">
    <location>
        <begin position="98"/>
        <end position="132"/>
    </location>
</feature>
<evidence type="ECO:0000256" key="2">
    <source>
        <dbReference type="ARBA" id="ARBA00004496"/>
    </source>
</evidence>
<dbReference type="PANTHER" id="PTHR13391">
    <property type="entry name" value="MITOCHONDRIAL DISTRIBUTION REGULATOR MISATO"/>
    <property type="match status" value="1"/>
</dbReference>
<dbReference type="InterPro" id="IPR029209">
    <property type="entry name" value="DML1/Misato_tubulin"/>
</dbReference>
<accession>A0AAN7MCB7</accession>
<evidence type="ECO:0000256" key="7">
    <source>
        <dbReference type="ARBA" id="ARBA00045225"/>
    </source>
</evidence>
<keyword evidence="6" id="KW-0496">Mitochondrion</keyword>
<reference evidence="11 12" key="1">
    <citation type="journal article" date="2023" name="J. Hered.">
        <title>Chromosome-level genome of the wood stork (Mycteria americana) provides insight into avian chromosome evolution.</title>
        <authorList>
            <person name="Flamio R. Jr."/>
            <person name="Ramstad K.M."/>
        </authorList>
    </citation>
    <scope>NUCLEOTIDE SEQUENCE [LARGE SCALE GENOMIC DNA]</scope>
    <source>
        <strain evidence="11">JAX WOST 10</strain>
    </source>
</reference>
<dbReference type="SUPFAM" id="SSF52490">
    <property type="entry name" value="Tubulin nucleotide-binding domain-like"/>
    <property type="match status" value="1"/>
</dbReference>
<feature type="domain" description="DML1/Misato tubulin" evidence="10">
    <location>
        <begin position="147"/>
        <end position="332"/>
    </location>
</feature>
<dbReference type="EMBL" id="JAUNZN010000028">
    <property type="protein sequence ID" value="KAK4807568.1"/>
    <property type="molecule type" value="Genomic_DNA"/>
</dbReference>
<evidence type="ECO:0000313" key="11">
    <source>
        <dbReference type="EMBL" id="KAK4807568.1"/>
    </source>
</evidence>
<dbReference type="InterPro" id="IPR036525">
    <property type="entry name" value="Tubulin/FtsZ_GTPase_sf"/>
</dbReference>
<dbReference type="GO" id="GO:0005739">
    <property type="term" value="C:mitochondrion"/>
    <property type="evidence" value="ECO:0007669"/>
    <property type="project" value="UniProtKB-SubCell"/>
</dbReference>
<feature type="domain" description="Misato Segment II tubulin-like" evidence="9">
    <location>
        <begin position="4"/>
        <end position="77"/>
    </location>
</feature>
<proteinExistence type="inferred from homology"/>
<protein>
    <recommendedName>
        <fullName evidence="4">Protein misato homolog 1</fullName>
    </recommendedName>
</protein>
<dbReference type="GO" id="GO:0007005">
    <property type="term" value="P:mitochondrion organization"/>
    <property type="evidence" value="ECO:0007669"/>
    <property type="project" value="InterPro"/>
</dbReference>
<gene>
    <name evidence="11" type="ORF">QYF61_003357</name>
</gene>
<comment type="subcellular location">
    <subcellularLocation>
        <location evidence="2">Cytoplasm</location>
    </subcellularLocation>
    <subcellularLocation>
        <location evidence="1">Mitochondrion</location>
    </subcellularLocation>
</comment>
<evidence type="ECO:0000256" key="4">
    <source>
        <dbReference type="ARBA" id="ARBA00017321"/>
    </source>
</evidence>